<evidence type="ECO:0000313" key="11">
    <source>
        <dbReference type="EMBL" id="MBM7633402.1"/>
    </source>
</evidence>
<proteinExistence type="inferred from homology"/>
<feature type="domain" description="Tripartite ATP-independent periplasmic transporters DctQ component" evidence="10">
    <location>
        <begin position="22"/>
        <end position="150"/>
    </location>
</feature>
<name>A0ABS2PDP7_9BACL</name>
<feature type="transmembrane region" description="Helical" evidence="9">
    <location>
        <begin position="12"/>
        <end position="34"/>
    </location>
</feature>
<evidence type="ECO:0000313" key="12">
    <source>
        <dbReference type="Proteomes" id="UP000741863"/>
    </source>
</evidence>
<dbReference type="InterPro" id="IPR007387">
    <property type="entry name" value="TRAP_DctQ"/>
</dbReference>
<sequence>MKIRSMIEKVDDVIATVALSLIIVIIASNVFFRFVLSQPLTWSEEISLALFVWLTFIGISSVMKRNEHVGIDYFIRKLPKKWFHFIQWLRWFVLILVTSVVFIYWGFLLMIDTHWKVTPVLGIDFKLIYVAIPLGGVLALYHLLTVAIRRDKSWFMQEEGAVQDDDSSHR</sequence>
<dbReference type="InterPro" id="IPR055348">
    <property type="entry name" value="DctQ"/>
</dbReference>
<evidence type="ECO:0000256" key="8">
    <source>
        <dbReference type="ARBA" id="ARBA00038436"/>
    </source>
</evidence>
<dbReference type="Pfam" id="PF04290">
    <property type="entry name" value="DctQ"/>
    <property type="match status" value="1"/>
</dbReference>
<evidence type="ECO:0000259" key="10">
    <source>
        <dbReference type="Pfam" id="PF04290"/>
    </source>
</evidence>
<evidence type="ECO:0000256" key="3">
    <source>
        <dbReference type="ARBA" id="ARBA00022475"/>
    </source>
</evidence>
<keyword evidence="2" id="KW-0813">Transport</keyword>
<evidence type="ECO:0000256" key="9">
    <source>
        <dbReference type="SAM" id="Phobius"/>
    </source>
</evidence>
<feature type="transmembrane region" description="Helical" evidence="9">
    <location>
        <begin position="85"/>
        <end position="107"/>
    </location>
</feature>
<comment type="subcellular location">
    <subcellularLocation>
        <location evidence="1">Cell inner membrane</location>
        <topology evidence="1">Multi-pass membrane protein</topology>
    </subcellularLocation>
</comment>
<evidence type="ECO:0000256" key="1">
    <source>
        <dbReference type="ARBA" id="ARBA00004429"/>
    </source>
</evidence>
<evidence type="ECO:0000256" key="5">
    <source>
        <dbReference type="ARBA" id="ARBA00022692"/>
    </source>
</evidence>
<keyword evidence="4" id="KW-0997">Cell inner membrane</keyword>
<keyword evidence="3" id="KW-1003">Cell membrane</keyword>
<dbReference type="PANTHER" id="PTHR35011:SF2">
    <property type="entry name" value="2,3-DIKETO-L-GULONATE TRAP TRANSPORTER SMALL PERMEASE PROTEIN YIAM"/>
    <property type="match status" value="1"/>
</dbReference>
<keyword evidence="7 9" id="KW-0472">Membrane</keyword>
<reference evidence="11 12" key="1">
    <citation type="submission" date="2021-01" db="EMBL/GenBank/DDBJ databases">
        <title>Genomic Encyclopedia of Type Strains, Phase IV (KMG-IV): sequencing the most valuable type-strain genomes for metagenomic binning, comparative biology and taxonomic classification.</title>
        <authorList>
            <person name="Goeker M."/>
        </authorList>
    </citation>
    <scope>NUCLEOTIDE SEQUENCE [LARGE SCALE GENOMIC DNA]</scope>
    <source>
        <strain evidence="11 12">DSM 25540</strain>
    </source>
</reference>
<protein>
    <submittedName>
        <fullName evidence="11">TRAP-type C4-dicarboxylate transport system permease small subunit</fullName>
    </submittedName>
</protein>
<evidence type="ECO:0000256" key="4">
    <source>
        <dbReference type="ARBA" id="ARBA00022519"/>
    </source>
</evidence>
<dbReference type="EMBL" id="JAFBEC010000007">
    <property type="protein sequence ID" value="MBM7633402.1"/>
    <property type="molecule type" value="Genomic_DNA"/>
</dbReference>
<dbReference type="Proteomes" id="UP000741863">
    <property type="component" value="Unassembled WGS sequence"/>
</dbReference>
<keyword evidence="6 9" id="KW-1133">Transmembrane helix</keyword>
<organism evidence="11 12">
    <name type="scientific">Geomicrobium sediminis</name>
    <dbReference type="NCBI Taxonomy" id="1347788"/>
    <lineage>
        <taxon>Bacteria</taxon>
        <taxon>Bacillati</taxon>
        <taxon>Bacillota</taxon>
        <taxon>Bacilli</taxon>
        <taxon>Bacillales</taxon>
        <taxon>Geomicrobium</taxon>
    </lineage>
</organism>
<dbReference type="RefSeq" id="WP_204698039.1">
    <property type="nucleotide sequence ID" value="NZ_JAFBEC010000007.1"/>
</dbReference>
<feature type="transmembrane region" description="Helical" evidence="9">
    <location>
        <begin position="127"/>
        <end position="148"/>
    </location>
</feature>
<keyword evidence="5 9" id="KW-0812">Transmembrane</keyword>
<evidence type="ECO:0000256" key="7">
    <source>
        <dbReference type="ARBA" id="ARBA00023136"/>
    </source>
</evidence>
<comment type="caution">
    <text evidence="11">The sequence shown here is derived from an EMBL/GenBank/DDBJ whole genome shotgun (WGS) entry which is preliminary data.</text>
</comment>
<feature type="transmembrane region" description="Helical" evidence="9">
    <location>
        <begin position="46"/>
        <end position="64"/>
    </location>
</feature>
<keyword evidence="12" id="KW-1185">Reference proteome</keyword>
<evidence type="ECO:0000256" key="2">
    <source>
        <dbReference type="ARBA" id="ARBA00022448"/>
    </source>
</evidence>
<accession>A0ABS2PDP7</accession>
<evidence type="ECO:0000256" key="6">
    <source>
        <dbReference type="ARBA" id="ARBA00022989"/>
    </source>
</evidence>
<dbReference type="PANTHER" id="PTHR35011">
    <property type="entry name" value="2,3-DIKETO-L-GULONATE TRAP TRANSPORTER SMALL PERMEASE PROTEIN YIAM"/>
    <property type="match status" value="1"/>
</dbReference>
<comment type="similarity">
    <text evidence="8">Belongs to the TRAP transporter small permease family.</text>
</comment>
<gene>
    <name evidence="11" type="ORF">JOD17_002496</name>
</gene>